<keyword evidence="1" id="KW-0472">Membrane</keyword>
<feature type="transmembrane region" description="Helical" evidence="1">
    <location>
        <begin position="42"/>
        <end position="63"/>
    </location>
</feature>
<evidence type="ECO:0000313" key="2">
    <source>
        <dbReference type="EMBL" id="UWD34982.1"/>
    </source>
</evidence>
<evidence type="ECO:0000313" key="3">
    <source>
        <dbReference type="Proteomes" id="UP001059819"/>
    </source>
</evidence>
<feature type="transmembrane region" description="Helical" evidence="1">
    <location>
        <begin position="270"/>
        <end position="291"/>
    </location>
</feature>
<feature type="transmembrane region" description="Helical" evidence="1">
    <location>
        <begin position="91"/>
        <end position="115"/>
    </location>
</feature>
<keyword evidence="1" id="KW-0812">Transmembrane</keyword>
<name>A0ABY5TWF8_9MOLU</name>
<feature type="transmembrane region" description="Helical" evidence="1">
    <location>
        <begin position="127"/>
        <end position="150"/>
    </location>
</feature>
<reference evidence="2" key="1">
    <citation type="submission" date="2022-08" db="EMBL/GenBank/DDBJ databases">
        <title>Complete genome sequence of Mycoplasma cottewii type strain VIS.</title>
        <authorList>
            <person name="Spergser J."/>
        </authorList>
    </citation>
    <scope>NUCLEOTIDE SEQUENCE</scope>
    <source>
        <strain evidence="2">VIS</strain>
    </source>
</reference>
<gene>
    <name evidence="2" type="ORF">NX779_04240</name>
</gene>
<feature type="transmembrane region" description="Helical" evidence="1">
    <location>
        <begin position="340"/>
        <end position="365"/>
    </location>
</feature>
<sequence>MIKNKYLSNLKLKLINNKFSMRIKDSNPEIQKRNLSIYFRSILAIVVFLLTIMPFYVYVYIIFSDKGLLYYFDHFKTISSHLIELPSRAYIWGYAIAGIIFTFIVLVLFILFKGIVSVSNNRRYKQVVIVSIVFLSVITILFQTLSQYYYGFYEDFLHYETITGNSDNKIDEMKEIARWYYEHYSPSSVSADKLNAFHWINDEKIWWVSFVQFFFMFTIIISLQNVVFADNSSNQEDKYVTHFAQKNSLFSGSKFKIYANKIFSYKAKTLSNWVLVTVFAISSSVIFYIVVISTRGPIQSLFKWTYEYPNLLKDMNGFEDNVFNKFKDTLSLEQTSPLTILSFPILVLGITLSTSLFLVSVSLRGQNFSSLSFRSQYIILLIESILLIISVFVSQLELQRISVAWNTDNMGMDYLKETKQIITENIYNKLTEEYPLNGIDKEFKSIFTNNYVIFSEFTILITSTLVSFAIIGKGIYTKKNIIKEVEQEIENKKFKILRGYTNAKKSWRK</sequence>
<accession>A0ABY5TWF8</accession>
<dbReference type="EMBL" id="CP103424">
    <property type="protein sequence ID" value="UWD34982.1"/>
    <property type="molecule type" value="Genomic_DNA"/>
</dbReference>
<protein>
    <submittedName>
        <fullName evidence="2">Uncharacterized protein</fullName>
    </submittedName>
</protein>
<keyword evidence="3" id="KW-1185">Reference proteome</keyword>
<evidence type="ECO:0000256" key="1">
    <source>
        <dbReference type="SAM" id="Phobius"/>
    </source>
</evidence>
<feature type="transmembrane region" description="Helical" evidence="1">
    <location>
        <begin position="205"/>
        <end position="228"/>
    </location>
</feature>
<dbReference type="RefSeq" id="WP_259430143.1">
    <property type="nucleotide sequence ID" value="NZ_CP103424.1"/>
</dbReference>
<organism evidence="2 3">
    <name type="scientific">Mycoplasma cottewii</name>
    <dbReference type="NCBI Taxonomy" id="51364"/>
    <lineage>
        <taxon>Bacteria</taxon>
        <taxon>Bacillati</taxon>
        <taxon>Mycoplasmatota</taxon>
        <taxon>Mollicutes</taxon>
        <taxon>Mycoplasmataceae</taxon>
        <taxon>Mycoplasma</taxon>
    </lineage>
</organism>
<feature type="transmembrane region" description="Helical" evidence="1">
    <location>
        <begin position="377"/>
        <end position="396"/>
    </location>
</feature>
<keyword evidence="1" id="KW-1133">Transmembrane helix</keyword>
<proteinExistence type="predicted"/>
<feature type="transmembrane region" description="Helical" evidence="1">
    <location>
        <begin position="451"/>
        <end position="471"/>
    </location>
</feature>
<dbReference type="Proteomes" id="UP001059819">
    <property type="component" value="Chromosome"/>
</dbReference>